<dbReference type="InParanoid" id="A0A7J8HDF5"/>
<reference evidence="2 3" key="1">
    <citation type="journal article" date="2020" name="Nature">
        <title>Six reference-quality genomes reveal evolution of bat adaptations.</title>
        <authorList>
            <person name="Jebb D."/>
            <person name="Huang Z."/>
            <person name="Pippel M."/>
            <person name="Hughes G.M."/>
            <person name="Lavrichenko K."/>
            <person name="Devanna P."/>
            <person name="Winkler S."/>
            <person name="Jermiin L.S."/>
            <person name="Skirmuntt E.C."/>
            <person name="Katzourakis A."/>
            <person name="Burkitt-Gray L."/>
            <person name="Ray D.A."/>
            <person name="Sullivan K.A.M."/>
            <person name="Roscito J.G."/>
            <person name="Kirilenko B.M."/>
            <person name="Davalos L.M."/>
            <person name="Corthals A.P."/>
            <person name="Power M.L."/>
            <person name="Jones G."/>
            <person name="Ransome R.D."/>
            <person name="Dechmann D.K.N."/>
            <person name="Locatelli A.G."/>
            <person name="Puechmaille S.J."/>
            <person name="Fedrigo O."/>
            <person name="Jarvis E.D."/>
            <person name="Hiller M."/>
            <person name="Vernes S.C."/>
            <person name="Myers E.W."/>
            <person name="Teeling E.C."/>
        </authorList>
    </citation>
    <scope>NUCLEOTIDE SEQUENCE [LARGE SCALE GENOMIC DNA]</scope>
    <source>
        <strain evidence="2">MMolMol1</strain>
        <tissue evidence="2">Muscle</tissue>
    </source>
</reference>
<evidence type="ECO:0000313" key="3">
    <source>
        <dbReference type="Proteomes" id="UP000550707"/>
    </source>
</evidence>
<evidence type="ECO:0000313" key="2">
    <source>
        <dbReference type="EMBL" id="KAF6469712.1"/>
    </source>
</evidence>
<dbReference type="Proteomes" id="UP000550707">
    <property type="component" value="Unassembled WGS sequence"/>
</dbReference>
<gene>
    <name evidence="2" type="ORF">HJG59_011089</name>
</gene>
<comment type="caution">
    <text evidence="2">The sequence shown here is derived from an EMBL/GenBank/DDBJ whole genome shotgun (WGS) entry which is preliminary data.</text>
</comment>
<name>A0A7J8HDF5_MOLMO</name>
<accession>A0A7J8HDF5</accession>
<protein>
    <submittedName>
        <fullName evidence="2">Uncharacterized protein</fullName>
    </submittedName>
</protein>
<feature type="compositionally biased region" description="Polar residues" evidence="1">
    <location>
        <begin position="124"/>
        <end position="136"/>
    </location>
</feature>
<keyword evidence="3" id="KW-1185">Reference proteome</keyword>
<sequence>MDRGWGARERALNDDLNTTFHSSAALRRAAVLWNTPWGPRHHTRPRACLPGRTQTRHHMQSHRCEQRQSLGEPPLQDLLHELSARVCASCPPPPGAPHQTTPVLTQPPTPLPGGGQELPRECSQHSGPQTSRQTFSNLRPSCVAARGCLSPGWVTPASAPR</sequence>
<evidence type="ECO:0000256" key="1">
    <source>
        <dbReference type="SAM" id="MobiDB-lite"/>
    </source>
</evidence>
<dbReference type="AlphaFoldDB" id="A0A7J8HDF5"/>
<proteinExistence type="predicted"/>
<feature type="region of interest" description="Disordered" evidence="1">
    <location>
        <begin position="88"/>
        <end position="136"/>
    </location>
</feature>
<organism evidence="2 3">
    <name type="scientific">Molossus molossus</name>
    <name type="common">Pallas' mastiff bat</name>
    <name type="synonym">Vespertilio molossus</name>
    <dbReference type="NCBI Taxonomy" id="27622"/>
    <lineage>
        <taxon>Eukaryota</taxon>
        <taxon>Metazoa</taxon>
        <taxon>Chordata</taxon>
        <taxon>Craniata</taxon>
        <taxon>Vertebrata</taxon>
        <taxon>Euteleostomi</taxon>
        <taxon>Mammalia</taxon>
        <taxon>Eutheria</taxon>
        <taxon>Laurasiatheria</taxon>
        <taxon>Chiroptera</taxon>
        <taxon>Yangochiroptera</taxon>
        <taxon>Molossidae</taxon>
        <taxon>Molossus</taxon>
    </lineage>
</organism>
<dbReference type="EMBL" id="JACASF010000007">
    <property type="protein sequence ID" value="KAF6469712.1"/>
    <property type="molecule type" value="Genomic_DNA"/>
</dbReference>